<dbReference type="PANTHER" id="PTHR32125:SF8">
    <property type="entry name" value="RIBITOL-5-PHOSPHATE CYTIDYLYLTRANSFERASE"/>
    <property type="match status" value="1"/>
</dbReference>
<dbReference type="NCBIfam" id="NF001183">
    <property type="entry name" value="PRK00155.1-3"/>
    <property type="match status" value="1"/>
</dbReference>
<keyword evidence="7" id="KW-1185">Reference proteome</keyword>
<dbReference type="InterPro" id="IPR034709">
    <property type="entry name" value="TarI"/>
</dbReference>
<dbReference type="GO" id="GO:0047349">
    <property type="term" value="F:D-ribitol-5-phosphate cytidylyltransferase activity"/>
    <property type="evidence" value="ECO:0007669"/>
    <property type="project" value="UniProtKB-UniRule"/>
</dbReference>
<dbReference type="AlphaFoldDB" id="A0A143HHG1"/>
<feature type="site" description="Positions ribitol 5-phosphate for the nucleophilic attack" evidence="5">
    <location>
        <position position="217"/>
    </location>
</feature>
<sequence length="237" mass="26602">MIYAGILAGGKGTRMGNVPMPKQFLHLNEKPIIIHTIEKFILNKKIDTIIVATPKEWIRHTTDTLVKYGLTMPNIKVIEGGTDRNDTIMNIISYIESVSPVSDEDIIITHDAVRPFLTHRIIEQNIEEGLKNDAVDTVISAIDTIVESTDGEYISSIPIRSHMYQGQTPQTFKINKLKQIYSMLSEEEKEILTDACKIFAIKGLQVKLVRGETFNIKVTTPYDLSVSNAILKGSMDK</sequence>
<feature type="site" description="Transition state stabilizer" evidence="5">
    <location>
        <position position="22"/>
    </location>
</feature>
<name>A0A143HHG1_9BACL</name>
<keyword evidence="3 5" id="KW-0777">Teichoic acid biosynthesis</keyword>
<dbReference type="OrthoDB" id="9806837at2"/>
<feature type="binding site" evidence="5">
    <location>
        <begin position="81"/>
        <end position="87"/>
    </location>
    <ligand>
        <name>CTP</name>
        <dbReference type="ChEBI" id="CHEBI:37563"/>
    </ligand>
</feature>
<dbReference type="Pfam" id="PF01128">
    <property type="entry name" value="IspD"/>
    <property type="match status" value="1"/>
</dbReference>
<reference evidence="6 7" key="1">
    <citation type="journal article" date="2016" name="Genome Announc.">
        <title>Whole-Genome Sequence of Rummeliibacillus stabekisii Strain PP9 Isolated from Antarctic Soil.</title>
        <authorList>
            <person name="da Mota F.F."/>
            <person name="Vollu R.E."/>
            <person name="Jurelevicius D."/>
            <person name="Seldin L."/>
        </authorList>
    </citation>
    <scope>NUCLEOTIDE SEQUENCE [LARGE SCALE GENOMIC DNA]</scope>
    <source>
        <strain evidence="6 7">PP9</strain>
    </source>
</reference>
<evidence type="ECO:0000256" key="1">
    <source>
        <dbReference type="ARBA" id="ARBA00022679"/>
    </source>
</evidence>
<comment type="similarity">
    <text evidence="5">Belongs to the IspD/TarI cytidylyltransferase family. TarI subfamily.</text>
</comment>
<dbReference type="GO" id="GO:1902012">
    <property type="term" value="P:poly(ribitol phosphate) teichoic acid biosynthetic process"/>
    <property type="evidence" value="ECO:0007669"/>
    <property type="project" value="UniProtKB-UniRule"/>
</dbReference>
<dbReference type="CDD" id="cd02516">
    <property type="entry name" value="CDP-ME_synthetase"/>
    <property type="match status" value="1"/>
</dbReference>
<dbReference type="KEGG" id="rst:ATY39_16980"/>
<organism evidence="6 7">
    <name type="scientific">Rummeliibacillus stabekisii</name>
    <dbReference type="NCBI Taxonomy" id="241244"/>
    <lineage>
        <taxon>Bacteria</taxon>
        <taxon>Bacillati</taxon>
        <taxon>Bacillota</taxon>
        <taxon>Bacilli</taxon>
        <taxon>Bacillales</taxon>
        <taxon>Caryophanaceae</taxon>
        <taxon>Rummeliibacillus</taxon>
    </lineage>
</organism>
<protein>
    <recommendedName>
        <fullName evidence="5">Ribitol-5-phosphate cytidylyltransferase</fullName>
        <ecNumber evidence="5">2.7.7.40</ecNumber>
    </recommendedName>
</protein>
<dbReference type="GO" id="GO:0008299">
    <property type="term" value="P:isoprenoid biosynthetic process"/>
    <property type="evidence" value="ECO:0007669"/>
    <property type="project" value="InterPro"/>
</dbReference>
<evidence type="ECO:0000256" key="4">
    <source>
        <dbReference type="ARBA" id="ARBA00023316"/>
    </source>
</evidence>
<evidence type="ECO:0000313" key="6">
    <source>
        <dbReference type="EMBL" id="AMX00926.1"/>
    </source>
</evidence>
<dbReference type="EMBL" id="CP014806">
    <property type="protein sequence ID" value="AMX00926.1"/>
    <property type="molecule type" value="Genomic_DNA"/>
</dbReference>
<feature type="binding site" evidence="5">
    <location>
        <begin position="7"/>
        <end position="10"/>
    </location>
    <ligand>
        <name>CTP</name>
        <dbReference type="ChEBI" id="CHEBI:37563"/>
    </ligand>
</feature>
<proteinExistence type="inferred from homology"/>
<gene>
    <name evidence="5" type="primary">tarI</name>
    <name evidence="6" type="ORF">ATY39_16980</name>
</gene>
<accession>A0A143HHG1</accession>
<dbReference type="HAMAP" id="MF_02068">
    <property type="entry name" value="TarI"/>
    <property type="match status" value="1"/>
</dbReference>
<dbReference type="GO" id="GO:0071555">
    <property type="term" value="P:cell wall organization"/>
    <property type="evidence" value="ECO:0007669"/>
    <property type="project" value="UniProtKB-KW"/>
</dbReference>
<dbReference type="RefSeq" id="WP_066791769.1">
    <property type="nucleotide sequence ID" value="NZ_BJVD01000002.1"/>
</dbReference>
<reference evidence="7" key="2">
    <citation type="submission" date="2016-03" db="EMBL/GenBank/DDBJ databases">
        <authorList>
            <person name="Seldin L."/>
        </authorList>
    </citation>
    <scope>NUCLEOTIDE SEQUENCE [LARGE SCALE GENOMIC DNA]</scope>
    <source>
        <strain evidence="7">PP9</strain>
    </source>
</reference>
<evidence type="ECO:0000256" key="3">
    <source>
        <dbReference type="ARBA" id="ARBA00022944"/>
    </source>
</evidence>
<dbReference type="PROSITE" id="PS01295">
    <property type="entry name" value="ISPD"/>
    <property type="match status" value="1"/>
</dbReference>
<dbReference type="GO" id="GO:0050518">
    <property type="term" value="F:2-C-methyl-D-erythritol 4-phosphate cytidylyltransferase activity"/>
    <property type="evidence" value="ECO:0007669"/>
    <property type="project" value="TreeGrafter"/>
</dbReference>
<comment type="function">
    <text evidence="5">Catalyzes the transfer of the cytidylyl group of CTP to D-ribitol 5-phosphate.</text>
</comment>
<dbReference type="InterPro" id="IPR050088">
    <property type="entry name" value="IspD/TarI_cytidylyltransf_bact"/>
</dbReference>
<evidence type="ECO:0000313" key="7">
    <source>
        <dbReference type="Proteomes" id="UP000076021"/>
    </source>
</evidence>
<evidence type="ECO:0000256" key="5">
    <source>
        <dbReference type="HAMAP-Rule" id="MF_02068"/>
    </source>
</evidence>
<comment type="catalytic activity">
    <reaction evidence="5">
        <text>D-ribitol 5-phosphate + CTP + H(+) = CDP-L-ribitol + diphosphate</text>
        <dbReference type="Rhea" id="RHEA:12456"/>
        <dbReference type="ChEBI" id="CHEBI:15378"/>
        <dbReference type="ChEBI" id="CHEBI:33019"/>
        <dbReference type="ChEBI" id="CHEBI:37563"/>
        <dbReference type="ChEBI" id="CHEBI:57608"/>
        <dbReference type="ChEBI" id="CHEBI:57695"/>
        <dbReference type="EC" id="2.7.7.40"/>
    </reaction>
</comment>
<feature type="site" description="Transition state stabilizer" evidence="5">
    <location>
        <position position="14"/>
    </location>
</feature>
<keyword evidence="4 5" id="KW-0961">Cell wall biogenesis/degradation</keyword>
<comment type="pathway">
    <text evidence="5">Cell wall biogenesis; poly(ribitol phosphate) teichoic acid biosynthesis.</text>
</comment>
<keyword evidence="1 5" id="KW-0808">Transferase</keyword>
<dbReference type="Gene3D" id="3.90.550.10">
    <property type="entry name" value="Spore Coat Polysaccharide Biosynthesis Protein SpsA, Chain A"/>
    <property type="match status" value="1"/>
</dbReference>
<dbReference type="SUPFAM" id="SSF53448">
    <property type="entry name" value="Nucleotide-diphospho-sugar transferases"/>
    <property type="match status" value="1"/>
</dbReference>
<dbReference type="InterPro" id="IPR029044">
    <property type="entry name" value="Nucleotide-diphossugar_trans"/>
</dbReference>
<dbReference type="STRING" id="241244.ATY39_16980"/>
<dbReference type="FunFam" id="3.90.550.10:FF:000003">
    <property type="entry name" value="2-C-methyl-D-erythritol 4-phosphate cytidylyltransferase"/>
    <property type="match status" value="1"/>
</dbReference>
<dbReference type="PANTHER" id="PTHR32125">
    <property type="entry name" value="2-C-METHYL-D-ERYTHRITOL 4-PHOSPHATE CYTIDYLYLTRANSFERASE, CHLOROPLASTIC"/>
    <property type="match status" value="1"/>
</dbReference>
<comment type="caution">
    <text evidence="5">Lacks conserved residue(s) required for the propagation of feature annotation.</text>
</comment>
<keyword evidence="2 5" id="KW-0548">Nucleotidyltransferase</keyword>
<dbReference type="EC" id="2.7.7.40" evidence="5"/>
<dbReference type="Proteomes" id="UP000076021">
    <property type="component" value="Chromosome"/>
</dbReference>
<dbReference type="InterPro" id="IPR018294">
    <property type="entry name" value="ISPD_synthase_CS"/>
</dbReference>
<evidence type="ECO:0000256" key="2">
    <source>
        <dbReference type="ARBA" id="ARBA00022695"/>
    </source>
</evidence>
<dbReference type="InterPro" id="IPR034683">
    <property type="entry name" value="IspD/TarI"/>
</dbReference>
<dbReference type="UniPathway" id="UPA00790"/>
<feature type="site" description="Positions ribitol 5-phosphate for the nucleophilic attack" evidence="5">
    <location>
        <position position="160"/>
    </location>
</feature>